<feature type="transmembrane region" description="Helical" evidence="7">
    <location>
        <begin position="353"/>
        <end position="375"/>
    </location>
</feature>
<keyword evidence="3" id="KW-1003">Cell membrane</keyword>
<evidence type="ECO:0000256" key="7">
    <source>
        <dbReference type="SAM" id="Phobius"/>
    </source>
</evidence>
<dbReference type="InterPro" id="IPR020846">
    <property type="entry name" value="MFS_dom"/>
</dbReference>
<evidence type="ECO:0000256" key="4">
    <source>
        <dbReference type="ARBA" id="ARBA00022692"/>
    </source>
</evidence>
<dbReference type="InterPro" id="IPR036259">
    <property type="entry name" value="MFS_trans_sf"/>
</dbReference>
<keyword evidence="5 7" id="KW-1133">Transmembrane helix</keyword>
<feature type="domain" description="Major facilitator superfamily (MFS) profile" evidence="8">
    <location>
        <begin position="1"/>
        <end position="377"/>
    </location>
</feature>
<dbReference type="InterPro" id="IPR011701">
    <property type="entry name" value="MFS"/>
</dbReference>
<evidence type="ECO:0000256" key="3">
    <source>
        <dbReference type="ARBA" id="ARBA00022475"/>
    </source>
</evidence>
<sequence length="387" mass="41328">MALTAFLPIMAIISLVPAVPTLIQHFSQTPHAMTLIPLMLTAPGLMIAISAPFVGWAADAVGRRKLLLGSTLLYGICGTMPLYLHDLVAIFISRLGVGLAEAIVLTIANTMMMDYFGMRERRFWLTVQGVIGPLAASAVMAGSGYLTAIQWNGAFWIYAVSFPLFLAMLVWMFEPETVARHADEPEIDDSTFPWPRVATVVSITFALAIIYYIYTINGGSAFHSLNGASPARIGMILSVVSLAVPIGALVFGFASKRLTPEQVLGLVMTFIGLGMLGVGFAKDEVSMGASAFIQQIGAGMAVSAMIFWVSSLFGPAHRGRAMGAWSSAFFAGMFVSPLIFSALRGWAGDDVLYPFRVIGPIALIVAALMFAFAASKQGRALRLAKAA</sequence>
<keyword evidence="6 7" id="KW-0472">Membrane</keyword>
<evidence type="ECO:0000256" key="1">
    <source>
        <dbReference type="ARBA" id="ARBA00004651"/>
    </source>
</evidence>
<proteinExistence type="predicted"/>
<dbReference type="GO" id="GO:0022857">
    <property type="term" value="F:transmembrane transporter activity"/>
    <property type="evidence" value="ECO:0007669"/>
    <property type="project" value="InterPro"/>
</dbReference>
<feature type="transmembrane region" description="Helical" evidence="7">
    <location>
        <begin position="292"/>
        <end position="313"/>
    </location>
</feature>
<dbReference type="Proteomes" id="UP000478183">
    <property type="component" value="Unassembled WGS sequence"/>
</dbReference>
<dbReference type="PROSITE" id="PS00216">
    <property type="entry name" value="SUGAR_TRANSPORT_1"/>
    <property type="match status" value="1"/>
</dbReference>
<dbReference type="CDD" id="cd17473">
    <property type="entry name" value="MFS_arabinose_efflux_permease_like"/>
    <property type="match status" value="1"/>
</dbReference>
<protein>
    <submittedName>
        <fullName evidence="9">MFS transporter</fullName>
    </submittedName>
</protein>
<dbReference type="AlphaFoldDB" id="A0A6L6JFF9"/>
<dbReference type="Gene3D" id="1.20.1250.20">
    <property type="entry name" value="MFS general substrate transporter like domains"/>
    <property type="match status" value="2"/>
</dbReference>
<dbReference type="OrthoDB" id="9812221at2"/>
<accession>A0A6L6JFF9</accession>
<feature type="transmembrane region" description="Helical" evidence="7">
    <location>
        <begin position="34"/>
        <end position="54"/>
    </location>
</feature>
<dbReference type="Pfam" id="PF07690">
    <property type="entry name" value="MFS_1"/>
    <property type="match status" value="1"/>
</dbReference>
<feature type="transmembrane region" description="Helical" evidence="7">
    <location>
        <begin position="123"/>
        <end position="149"/>
    </location>
</feature>
<feature type="transmembrane region" description="Helical" evidence="7">
    <location>
        <begin position="233"/>
        <end position="251"/>
    </location>
</feature>
<comment type="caution">
    <text evidence="9">The sequence shown here is derived from an EMBL/GenBank/DDBJ whole genome shotgun (WGS) entry which is preliminary data.</text>
</comment>
<dbReference type="GO" id="GO:0005886">
    <property type="term" value="C:plasma membrane"/>
    <property type="evidence" value="ECO:0007669"/>
    <property type="project" value="UniProtKB-SubCell"/>
</dbReference>
<evidence type="ECO:0000313" key="9">
    <source>
        <dbReference type="EMBL" id="MTH79995.1"/>
    </source>
</evidence>
<dbReference type="PANTHER" id="PTHR23517:SF3">
    <property type="entry name" value="INTEGRAL MEMBRANE TRANSPORT PROTEIN"/>
    <property type="match status" value="1"/>
</dbReference>
<feature type="transmembrane region" description="Helical" evidence="7">
    <location>
        <begin position="263"/>
        <end position="280"/>
    </location>
</feature>
<organism evidence="9 10">
    <name type="scientific">Paracoccus aestuariivivens</name>
    <dbReference type="NCBI Taxonomy" id="1820333"/>
    <lineage>
        <taxon>Bacteria</taxon>
        <taxon>Pseudomonadati</taxon>
        <taxon>Pseudomonadota</taxon>
        <taxon>Alphaproteobacteria</taxon>
        <taxon>Rhodobacterales</taxon>
        <taxon>Paracoccaceae</taxon>
        <taxon>Paracoccus</taxon>
    </lineage>
</organism>
<feature type="transmembrane region" description="Helical" evidence="7">
    <location>
        <begin position="90"/>
        <end position="111"/>
    </location>
</feature>
<dbReference type="SUPFAM" id="SSF103473">
    <property type="entry name" value="MFS general substrate transporter"/>
    <property type="match status" value="1"/>
</dbReference>
<comment type="subcellular location">
    <subcellularLocation>
        <location evidence="1">Cell membrane</location>
        <topology evidence="1">Multi-pass membrane protein</topology>
    </subcellularLocation>
</comment>
<feature type="transmembrane region" description="Helical" evidence="7">
    <location>
        <begin position="66"/>
        <end position="84"/>
    </location>
</feature>
<dbReference type="PROSITE" id="PS50850">
    <property type="entry name" value="MFS"/>
    <property type="match status" value="1"/>
</dbReference>
<dbReference type="InterPro" id="IPR005829">
    <property type="entry name" value="Sugar_transporter_CS"/>
</dbReference>
<dbReference type="PANTHER" id="PTHR23517">
    <property type="entry name" value="RESISTANCE PROTEIN MDTM, PUTATIVE-RELATED-RELATED"/>
    <property type="match status" value="1"/>
</dbReference>
<keyword evidence="2" id="KW-0813">Transport</keyword>
<reference evidence="9 10" key="1">
    <citation type="submission" date="2019-11" db="EMBL/GenBank/DDBJ databases">
        <authorList>
            <person name="Dong K."/>
        </authorList>
    </citation>
    <scope>NUCLEOTIDE SEQUENCE [LARGE SCALE GENOMIC DNA]</scope>
    <source>
        <strain evidence="9 10">NBRC 111993</strain>
    </source>
</reference>
<keyword evidence="4 7" id="KW-0812">Transmembrane</keyword>
<gene>
    <name evidence="9" type="ORF">GL286_20005</name>
</gene>
<evidence type="ECO:0000256" key="6">
    <source>
        <dbReference type="ARBA" id="ARBA00023136"/>
    </source>
</evidence>
<feature type="transmembrane region" description="Helical" evidence="7">
    <location>
        <begin position="155"/>
        <end position="173"/>
    </location>
</feature>
<name>A0A6L6JFF9_9RHOB</name>
<dbReference type="InterPro" id="IPR050171">
    <property type="entry name" value="MFS_Transporters"/>
</dbReference>
<feature type="transmembrane region" description="Helical" evidence="7">
    <location>
        <begin position="194"/>
        <end position="213"/>
    </location>
</feature>
<evidence type="ECO:0000256" key="2">
    <source>
        <dbReference type="ARBA" id="ARBA00022448"/>
    </source>
</evidence>
<evidence type="ECO:0000259" key="8">
    <source>
        <dbReference type="PROSITE" id="PS50850"/>
    </source>
</evidence>
<evidence type="ECO:0000256" key="5">
    <source>
        <dbReference type="ARBA" id="ARBA00022989"/>
    </source>
</evidence>
<dbReference type="EMBL" id="WMIE01000024">
    <property type="protein sequence ID" value="MTH79995.1"/>
    <property type="molecule type" value="Genomic_DNA"/>
</dbReference>
<keyword evidence="10" id="KW-1185">Reference proteome</keyword>
<feature type="transmembrane region" description="Helical" evidence="7">
    <location>
        <begin position="325"/>
        <end position="347"/>
    </location>
</feature>
<evidence type="ECO:0000313" key="10">
    <source>
        <dbReference type="Proteomes" id="UP000478183"/>
    </source>
</evidence>